<dbReference type="NCBIfam" id="TIGR02532">
    <property type="entry name" value="IV_pilin_GFxxxE"/>
    <property type="match status" value="1"/>
</dbReference>
<evidence type="ECO:0000256" key="4">
    <source>
        <dbReference type="ARBA" id="ARBA00022989"/>
    </source>
</evidence>
<comment type="caution">
    <text evidence="8">The sequence shown here is derived from an EMBL/GenBank/DDBJ whole genome shotgun (WGS) entry which is preliminary data.</text>
</comment>
<dbReference type="PANTHER" id="PTHR30093:SF44">
    <property type="entry name" value="TYPE II SECRETION SYSTEM CORE PROTEIN G"/>
    <property type="match status" value="1"/>
</dbReference>
<evidence type="ECO:0000256" key="1">
    <source>
        <dbReference type="ARBA" id="ARBA00004167"/>
    </source>
</evidence>
<evidence type="ECO:0000256" key="5">
    <source>
        <dbReference type="ARBA" id="ARBA00023136"/>
    </source>
</evidence>
<feature type="domain" description="Type II secretion system protein GspG C-terminal" evidence="7">
    <location>
        <begin position="56"/>
        <end position="151"/>
    </location>
</feature>
<accession>A0A5C6CUC7</accession>
<feature type="transmembrane region" description="Helical" evidence="6">
    <location>
        <begin position="33"/>
        <end position="56"/>
    </location>
</feature>
<dbReference type="Pfam" id="PF07963">
    <property type="entry name" value="N_methyl"/>
    <property type="match status" value="1"/>
</dbReference>
<dbReference type="PROSITE" id="PS00409">
    <property type="entry name" value="PROKAR_NTER_METHYL"/>
    <property type="match status" value="1"/>
</dbReference>
<dbReference type="InterPro" id="IPR045584">
    <property type="entry name" value="Pilin-like"/>
</dbReference>
<dbReference type="AlphaFoldDB" id="A0A5C6CUC7"/>
<dbReference type="Pfam" id="PF08334">
    <property type="entry name" value="T2SSG"/>
    <property type="match status" value="1"/>
</dbReference>
<dbReference type="SUPFAM" id="SSF54523">
    <property type="entry name" value="Pili subunits"/>
    <property type="match status" value="1"/>
</dbReference>
<evidence type="ECO:0000256" key="3">
    <source>
        <dbReference type="ARBA" id="ARBA00022692"/>
    </source>
</evidence>
<gene>
    <name evidence="8" type="primary">gspG</name>
    <name evidence="8" type="ORF">Pla52o_08570</name>
</gene>
<dbReference type="OrthoDB" id="9795612at2"/>
<evidence type="ECO:0000259" key="7">
    <source>
        <dbReference type="Pfam" id="PF08334"/>
    </source>
</evidence>
<dbReference type="GO" id="GO:0015628">
    <property type="term" value="P:protein secretion by the type II secretion system"/>
    <property type="evidence" value="ECO:0007669"/>
    <property type="project" value="InterPro"/>
</dbReference>
<dbReference type="InterPro" id="IPR000983">
    <property type="entry name" value="Bac_GSPG_pilin"/>
</dbReference>
<dbReference type="InterPro" id="IPR012902">
    <property type="entry name" value="N_methyl_site"/>
</dbReference>
<keyword evidence="3 6" id="KW-0812">Transmembrane</keyword>
<evidence type="ECO:0000256" key="2">
    <source>
        <dbReference type="ARBA" id="ARBA00022481"/>
    </source>
</evidence>
<dbReference type="InterPro" id="IPR013545">
    <property type="entry name" value="T2SS_protein-GspG_C"/>
</dbReference>
<proteinExistence type="predicted"/>
<dbReference type="GO" id="GO:0016020">
    <property type="term" value="C:membrane"/>
    <property type="evidence" value="ECO:0007669"/>
    <property type="project" value="UniProtKB-SubCell"/>
</dbReference>
<dbReference type="PRINTS" id="PR00813">
    <property type="entry name" value="BCTERIALGSPG"/>
</dbReference>
<evidence type="ECO:0000313" key="8">
    <source>
        <dbReference type="EMBL" id="TWU27001.1"/>
    </source>
</evidence>
<keyword evidence="4 6" id="KW-1133">Transmembrane helix</keyword>
<dbReference type="Gene3D" id="3.30.700.10">
    <property type="entry name" value="Glycoprotein, Type 4 Pilin"/>
    <property type="match status" value="1"/>
</dbReference>
<organism evidence="8 9">
    <name type="scientific">Novipirellula galeiformis</name>
    <dbReference type="NCBI Taxonomy" id="2528004"/>
    <lineage>
        <taxon>Bacteria</taxon>
        <taxon>Pseudomonadati</taxon>
        <taxon>Planctomycetota</taxon>
        <taxon>Planctomycetia</taxon>
        <taxon>Pirellulales</taxon>
        <taxon>Pirellulaceae</taxon>
        <taxon>Novipirellula</taxon>
    </lineage>
</organism>
<keyword evidence="9" id="KW-1185">Reference proteome</keyword>
<reference evidence="8 9" key="1">
    <citation type="submission" date="2019-02" db="EMBL/GenBank/DDBJ databases">
        <title>Deep-cultivation of Planctomycetes and their phenomic and genomic characterization uncovers novel biology.</title>
        <authorList>
            <person name="Wiegand S."/>
            <person name="Jogler M."/>
            <person name="Boedeker C."/>
            <person name="Pinto D."/>
            <person name="Vollmers J."/>
            <person name="Rivas-Marin E."/>
            <person name="Kohn T."/>
            <person name="Peeters S.H."/>
            <person name="Heuer A."/>
            <person name="Rast P."/>
            <person name="Oberbeckmann S."/>
            <person name="Bunk B."/>
            <person name="Jeske O."/>
            <person name="Meyerdierks A."/>
            <person name="Storesund J.E."/>
            <person name="Kallscheuer N."/>
            <person name="Luecker S."/>
            <person name="Lage O.M."/>
            <person name="Pohl T."/>
            <person name="Merkel B.J."/>
            <person name="Hornburger P."/>
            <person name="Mueller R.-W."/>
            <person name="Bruemmer F."/>
            <person name="Labrenz M."/>
            <person name="Spormann A.M."/>
            <person name="Op Den Camp H."/>
            <person name="Overmann J."/>
            <person name="Amann R."/>
            <person name="Jetten M.S.M."/>
            <person name="Mascher T."/>
            <person name="Medema M.H."/>
            <person name="Devos D.P."/>
            <person name="Kaster A.-K."/>
            <person name="Ovreas L."/>
            <person name="Rohde M."/>
            <person name="Galperin M.Y."/>
            <person name="Jogler C."/>
        </authorList>
    </citation>
    <scope>NUCLEOTIDE SEQUENCE [LARGE SCALE GENOMIC DNA]</scope>
    <source>
        <strain evidence="8 9">Pla52o</strain>
    </source>
</reference>
<dbReference type="PANTHER" id="PTHR30093">
    <property type="entry name" value="GENERAL SECRETION PATHWAY PROTEIN G"/>
    <property type="match status" value="1"/>
</dbReference>
<evidence type="ECO:0000313" key="9">
    <source>
        <dbReference type="Proteomes" id="UP000316304"/>
    </source>
</evidence>
<dbReference type="Proteomes" id="UP000316304">
    <property type="component" value="Unassembled WGS sequence"/>
</dbReference>
<keyword evidence="2" id="KW-0488">Methylation</keyword>
<dbReference type="RefSeq" id="WP_146593258.1">
    <property type="nucleotide sequence ID" value="NZ_SJPT01000001.1"/>
</dbReference>
<dbReference type="GO" id="GO:0015627">
    <property type="term" value="C:type II protein secretion system complex"/>
    <property type="evidence" value="ECO:0007669"/>
    <property type="project" value="InterPro"/>
</dbReference>
<protein>
    <submittedName>
        <fullName evidence="8">Putative type II secretion system protein G</fullName>
    </submittedName>
</protein>
<sequence length="156" mass="16916">MNCHLQTSFACIRGPRRGGSGVRLSGRRRKGFTLLELLLVLSILVVIGGIAIMNLGGAQEDAYRDSTTTQLNSLKQAIERYRIKLGSLPETLESLKDGPSDAAKKAKWTRPILDEIPNDAWGNPLVYSLSSGKYEIRSAGPDAQVNTDDDITAEGS</sequence>
<keyword evidence="5 6" id="KW-0472">Membrane</keyword>
<evidence type="ECO:0000256" key="6">
    <source>
        <dbReference type="SAM" id="Phobius"/>
    </source>
</evidence>
<comment type="subcellular location">
    <subcellularLocation>
        <location evidence="1">Membrane</location>
        <topology evidence="1">Single-pass membrane protein</topology>
    </subcellularLocation>
</comment>
<name>A0A5C6CUC7_9BACT</name>
<dbReference type="EMBL" id="SJPT01000001">
    <property type="protein sequence ID" value="TWU27001.1"/>
    <property type="molecule type" value="Genomic_DNA"/>
</dbReference>